<accession>A0A382B6F7</accession>
<comment type="similarity">
    <text evidence="2">Belongs to the class-IV pyridoxal-phosphate-dependent aminotransferase family.</text>
</comment>
<keyword evidence="3" id="KW-0663">Pyridoxal phosphate</keyword>
<protein>
    <recommendedName>
        <fullName evidence="5">Aminotransferase class IV</fullName>
    </recommendedName>
</protein>
<evidence type="ECO:0008006" key="5">
    <source>
        <dbReference type="Google" id="ProtNLM"/>
    </source>
</evidence>
<dbReference type="Pfam" id="PF01063">
    <property type="entry name" value="Aminotran_4"/>
    <property type="match status" value="1"/>
</dbReference>
<dbReference type="PANTHER" id="PTHR42743">
    <property type="entry name" value="AMINO-ACID AMINOTRANSFERASE"/>
    <property type="match status" value="1"/>
</dbReference>
<organism evidence="4">
    <name type="scientific">marine metagenome</name>
    <dbReference type="NCBI Taxonomy" id="408172"/>
    <lineage>
        <taxon>unclassified sequences</taxon>
        <taxon>metagenomes</taxon>
        <taxon>ecological metagenomes</taxon>
    </lineage>
</organism>
<evidence type="ECO:0000256" key="3">
    <source>
        <dbReference type="ARBA" id="ARBA00022898"/>
    </source>
</evidence>
<dbReference type="InterPro" id="IPR036038">
    <property type="entry name" value="Aminotransferase-like"/>
</dbReference>
<dbReference type="FunFam" id="3.20.10.10:FF:000002">
    <property type="entry name" value="D-alanine aminotransferase"/>
    <property type="match status" value="1"/>
</dbReference>
<dbReference type="Gene3D" id="3.20.10.10">
    <property type="entry name" value="D-amino Acid Aminotransferase, subunit A, domain 2"/>
    <property type="match status" value="1"/>
</dbReference>
<comment type="cofactor">
    <cofactor evidence="1">
        <name>pyridoxal 5'-phosphate</name>
        <dbReference type="ChEBI" id="CHEBI:597326"/>
    </cofactor>
</comment>
<evidence type="ECO:0000313" key="4">
    <source>
        <dbReference type="EMBL" id="SVB09365.1"/>
    </source>
</evidence>
<dbReference type="GO" id="GO:0046394">
    <property type="term" value="P:carboxylic acid biosynthetic process"/>
    <property type="evidence" value="ECO:0007669"/>
    <property type="project" value="UniProtKB-ARBA"/>
</dbReference>
<evidence type="ECO:0000256" key="2">
    <source>
        <dbReference type="ARBA" id="ARBA00009320"/>
    </source>
</evidence>
<dbReference type="EMBL" id="UINC01028418">
    <property type="protein sequence ID" value="SVB09365.1"/>
    <property type="molecule type" value="Genomic_DNA"/>
</dbReference>
<dbReference type="InterPro" id="IPR050571">
    <property type="entry name" value="Class-IV_PLP-Dep_Aminotrnsfr"/>
</dbReference>
<proteinExistence type="inferred from homology"/>
<dbReference type="InterPro" id="IPR043132">
    <property type="entry name" value="BCAT-like_C"/>
</dbReference>
<dbReference type="InterPro" id="IPR001544">
    <property type="entry name" value="Aminotrans_IV"/>
</dbReference>
<sequence length="305" mass="33738">MPGGTHEYIQDPRNENVLIYINGEILPRPEARVSVFDSGFLLGDGVWEGIRLHNDQLVFLEEHIERLYAGAAAIGMDIGMHKNDLVEKIHETLAANDMHSDIHLRLIVSRGLKTTPYQHPRVNVGGPTVVIIPEYKIVTEDSKSNGLTLVSVTTSRASEATQDPKINSLSKFNCIQACIEADRMGGDEGLMLDIHGYVSTCNSTNFFIVRDSEVWTSTGEYCLNGVTRGAIIDLCRANNITVLEKNFLTDDVYSADEAFVTGTFAGVLPVTAIDEHVLSSGQRGLLTKRLQDLYRSEIDKRYPGK</sequence>
<dbReference type="SUPFAM" id="SSF56752">
    <property type="entry name" value="D-aminoacid aminotransferase-like PLP-dependent enzymes"/>
    <property type="match status" value="1"/>
</dbReference>
<reference evidence="4" key="1">
    <citation type="submission" date="2018-05" db="EMBL/GenBank/DDBJ databases">
        <authorList>
            <person name="Lanie J.A."/>
            <person name="Ng W.-L."/>
            <person name="Kazmierczak K.M."/>
            <person name="Andrzejewski T.M."/>
            <person name="Davidsen T.M."/>
            <person name="Wayne K.J."/>
            <person name="Tettelin H."/>
            <person name="Glass J.I."/>
            <person name="Rusch D."/>
            <person name="Podicherti R."/>
            <person name="Tsui H.-C.T."/>
            <person name="Winkler M.E."/>
        </authorList>
    </citation>
    <scope>NUCLEOTIDE SEQUENCE</scope>
</reference>
<dbReference type="PANTHER" id="PTHR42743:SF11">
    <property type="entry name" value="AMINODEOXYCHORISMATE LYASE"/>
    <property type="match status" value="1"/>
</dbReference>
<name>A0A382B6F7_9ZZZZ</name>
<dbReference type="AlphaFoldDB" id="A0A382B6F7"/>
<dbReference type="Gene3D" id="3.30.470.10">
    <property type="match status" value="1"/>
</dbReference>
<dbReference type="GO" id="GO:0003824">
    <property type="term" value="F:catalytic activity"/>
    <property type="evidence" value="ECO:0007669"/>
    <property type="project" value="InterPro"/>
</dbReference>
<dbReference type="InterPro" id="IPR043131">
    <property type="entry name" value="BCAT-like_N"/>
</dbReference>
<gene>
    <name evidence="4" type="ORF">METZ01_LOCUS162219</name>
</gene>
<dbReference type="GO" id="GO:0008652">
    <property type="term" value="P:amino acid biosynthetic process"/>
    <property type="evidence" value="ECO:0007669"/>
    <property type="project" value="UniProtKB-ARBA"/>
</dbReference>
<evidence type="ECO:0000256" key="1">
    <source>
        <dbReference type="ARBA" id="ARBA00001933"/>
    </source>
</evidence>